<dbReference type="EMBL" id="QPFP01000077">
    <property type="protein sequence ID" value="TEB23503.1"/>
    <property type="molecule type" value="Genomic_DNA"/>
</dbReference>
<dbReference type="InterPro" id="IPR029058">
    <property type="entry name" value="AB_hydrolase_fold"/>
</dbReference>
<evidence type="ECO:0000313" key="3">
    <source>
        <dbReference type="Proteomes" id="UP000298030"/>
    </source>
</evidence>
<dbReference type="Gene3D" id="3.40.50.1820">
    <property type="entry name" value="alpha/beta hydrolase"/>
    <property type="match status" value="2"/>
</dbReference>
<dbReference type="GO" id="GO:0016787">
    <property type="term" value="F:hydrolase activity"/>
    <property type="evidence" value="ECO:0007669"/>
    <property type="project" value="UniProtKB-KW"/>
</dbReference>
<dbReference type="InterPro" id="IPR050228">
    <property type="entry name" value="Carboxylesterase_BioH"/>
</dbReference>
<dbReference type="Proteomes" id="UP000298030">
    <property type="component" value="Unassembled WGS sequence"/>
</dbReference>
<dbReference type="SUPFAM" id="SSF53474">
    <property type="entry name" value="alpha/beta-Hydrolases"/>
    <property type="match status" value="1"/>
</dbReference>
<comment type="caution">
    <text evidence="2">The sequence shown here is derived from an EMBL/GenBank/DDBJ whole genome shotgun (WGS) entry which is preliminary data.</text>
</comment>
<organism evidence="2 3">
    <name type="scientific">Coprinellus micaceus</name>
    <name type="common">Glistening ink-cap mushroom</name>
    <name type="synonym">Coprinus micaceus</name>
    <dbReference type="NCBI Taxonomy" id="71717"/>
    <lineage>
        <taxon>Eukaryota</taxon>
        <taxon>Fungi</taxon>
        <taxon>Dikarya</taxon>
        <taxon>Basidiomycota</taxon>
        <taxon>Agaricomycotina</taxon>
        <taxon>Agaricomycetes</taxon>
        <taxon>Agaricomycetidae</taxon>
        <taxon>Agaricales</taxon>
        <taxon>Agaricineae</taxon>
        <taxon>Psathyrellaceae</taxon>
        <taxon>Coprinellus</taxon>
    </lineage>
</organism>
<keyword evidence="3" id="KW-1185">Reference proteome</keyword>
<proteinExistence type="predicted"/>
<keyword evidence="2" id="KW-0378">Hydrolase</keyword>
<dbReference type="Pfam" id="PF00561">
    <property type="entry name" value="Abhydrolase_1"/>
    <property type="match status" value="1"/>
</dbReference>
<sequence length="296" mass="32575">MPSSQAPPLVIASKSVTLGDGTSVFVQAAGDSRRPTLVFVHGFALSALVWNDIMQDESLLQNFHLVAYDMRGFGRSGKADTLEEYSSLRFAQDFDAVMKAFNVSSPSILVGWYTQEPRRCGVSRLGPESLAGIVYVAALPWLSAGAAVSTEWSAKQGPGFLATDNPSLAVTTRMEFATNLFSLPEKVPAEVLWSWFGTTFLQEPGKLMFLLGRDQDTTNLFEAGRKGLPVLVINGEPSKDKHTNVVESARVIKEHFKNTKQWKVDGASHALFYEEKEEFVKQLLDFAMSAFNLKAI</sequence>
<name>A0A4Y7SNM7_COPMI</name>
<reference evidence="2 3" key="1">
    <citation type="journal article" date="2019" name="Nat. Ecol. Evol.">
        <title>Megaphylogeny resolves global patterns of mushroom evolution.</title>
        <authorList>
            <person name="Varga T."/>
            <person name="Krizsan K."/>
            <person name="Foldi C."/>
            <person name="Dima B."/>
            <person name="Sanchez-Garcia M."/>
            <person name="Sanchez-Ramirez S."/>
            <person name="Szollosi G.J."/>
            <person name="Szarkandi J.G."/>
            <person name="Papp V."/>
            <person name="Albert L."/>
            <person name="Andreopoulos W."/>
            <person name="Angelini C."/>
            <person name="Antonin V."/>
            <person name="Barry K.W."/>
            <person name="Bougher N.L."/>
            <person name="Buchanan P."/>
            <person name="Buyck B."/>
            <person name="Bense V."/>
            <person name="Catcheside P."/>
            <person name="Chovatia M."/>
            <person name="Cooper J."/>
            <person name="Damon W."/>
            <person name="Desjardin D."/>
            <person name="Finy P."/>
            <person name="Geml J."/>
            <person name="Haridas S."/>
            <person name="Hughes K."/>
            <person name="Justo A."/>
            <person name="Karasinski D."/>
            <person name="Kautmanova I."/>
            <person name="Kiss B."/>
            <person name="Kocsube S."/>
            <person name="Kotiranta H."/>
            <person name="LaButti K.M."/>
            <person name="Lechner B.E."/>
            <person name="Liimatainen K."/>
            <person name="Lipzen A."/>
            <person name="Lukacs Z."/>
            <person name="Mihaltcheva S."/>
            <person name="Morgado L.N."/>
            <person name="Niskanen T."/>
            <person name="Noordeloos M.E."/>
            <person name="Ohm R.A."/>
            <person name="Ortiz-Santana B."/>
            <person name="Ovrebo C."/>
            <person name="Racz N."/>
            <person name="Riley R."/>
            <person name="Savchenko A."/>
            <person name="Shiryaev A."/>
            <person name="Soop K."/>
            <person name="Spirin V."/>
            <person name="Szebenyi C."/>
            <person name="Tomsovsky M."/>
            <person name="Tulloss R.E."/>
            <person name="Uehling J."/>
            <person name="Grigoriev I.V."/>
            <person name="Vagvolgyi C."/>
            <person name="Papp T."/>
            <person name="Martin F.M."/>
            <person name="Miettinen O."/>
            <person name="Hibbett D.S."/>
            <person name="Nagy L.G."/>
        </authorList>
    </citation>
    <scope>NUCLEOTIDE SEQUENCE [LARGE SCALE GENOMIC DNA]</scope>
    <source>
        <strain evidence="2 3">FP101781</strain>
    </source>
</reference>
<gene>
    <name evidence="2" type="ORF">FA13DRAFT_1715315</name>
</gene>
<evidence type="ECO:0000259" key="1">
    <source>
        <dbReference type="Pfam" id="PF00561"/>
    </source>
</evidence>
<accession>A0A4Y7SNM7</accession>
<evidence type="ECO:0000313" key="2">
    <source>
        <dbReference type="EMBL" id="TEB23503.1"/>
    </source>
</evidence>
<dbReference type="PANTHER" id="PTHR43194">
    <property type="entry name" value="HYDROLASE ALPHA/BETA FOLD FAMILY"/>
    <property type="match status" value="1"/>
</dbReference>
<dbReference type="OrthoDB" id="408373at2759"/>
<dbReference type="PANTHER" id="PTHR43194:SF2">
    <property type="entry name" value="PEROXISOMAL MEMBRANE PROTEIN LPX1"/>
    <property type="match status" value="1"/>
</dbReference>
<dbReference type="AlphaFoldDB" id="A0A4Y7SNM7"/>
<protein>
    <submittedName>
        <fullName evidence="2">Alpha/beta-hydrolase</fullName>
    </submittedName>
</protein>
<dbReference type="STRING" id="71717.A0A4Y7SNM7"/>
<dbReference type="InterPro" id="IPR000073">
    <property type="entry name" value="AB_hydrolase_1"/>
</dbReference>
<feature type="domain" description="AB hydrolase-1" evidence="1">
    <location>
        <begin position="35"/>
        <end position="112"/>
    </location>
</feature>